<accession>A0A7S7M6X0</accession>
<evidence type="ECO:0000256" key="2">
    <source>
        <dbReference type="ARBA" id="ARBA00007776"/>
    </source>
</evidence>
<feature type="transmembrane region" description="Helical" evidence="8">
    <location>
        <begin position="102"/>
        <end position="125"/>
    </location>
</feature>
<evidence type="ECO:0000313" key="9">
    <source>
        <dbReference type="EMBL" id="QOY59890.1"/>
    </source>
</evidence>
<dbReference type="Pfam" id="PF04093">
    <property type="entry name" value="MreD"/>
    <property type="match status" value="1"/>
</dbReference>
<dbReference type="InterPro" id="IPR007227">
    <property type="entry name" value="Cell_shape_determining_MreD"/>
</dbReference>
<organism evidence="9 10">
    <name type="scientific">Thermophilibacter immobilis</name>
    <dbReference type="NCBI Taxonomy" id="2779519"/>
    <lineage>
        <taxon>Bacteria</taxon>
        <taxon>Bacillati</taxon>
        <taxon>Actinomycetota</taxon>
        <taxon>Coriobacteriia</taxon>
        <taxon>Coriobacteriales</taxon>
        <taxon>Atopobiaceae</taxon>
        <taxon>Thermophilibacter</taxon>
    </lineage>
</organism>
<keyword evidence="3" id="KW-1003">Cell membrane</keyword>
<evidence type="ECO:0000256" key="8">
    <source>
        <dbReference type="SAM" id="Phobius"/>
    </source>
</evidence>
<comment type="subcellular location">
    <subcellularLocation>
        <location evidence="1">Cell membrane</location>
        <topology evidence="1">Multi-pass membrane protein</topology>
    </subcellularLocation>
</comment>
<proteinExistence type="inferred from homology"/>
<feature type="transmembrane region" description="Helical" evidence="8">
    <location>
        <begin position="66"/>
        <end position="90"/>
    </location>
</feature>
<dbReference type="AlphaFoldDB" id="A0A7S7M6X0"/>
<evidence type="ECO:0000256" key="7">
    <source>
        <dbReference type="ARBA" id="ARBA00023136"/>
    </source>
</evidence>
<evidence type="ECO:0000313" key="10">
    <source>
        <dbReference type="Proteomes" id="UP000593735"/>
    </source>
</evidence>
<reference evidence="9 10" key="1">
    <citation type="submission" date="2020-10" db="EMBL/GenBank/DDBJ databases">
        <title>Olsenella immobilis sp.nov., isolated from the mud in a fermentation cellar used for the production of Chinese strong-flavoured liquor.</title>
        <authorList>
            <person name="Lu L."/>
        </authorList>
    </citation>
    <scope>NUCLEOTIDE SEQUENCE [LARGE SCALE GENOMIC DNA]</scope>
    <source>
        <strain evidence="9 10">LZLJ-2</strain>
    </source>
</reference>
<dbReference type="KEGG" id="tio:INP52_05445"/>
<evidence type="ECO:0000256" key="3">
    <source>
        <dbReference type="ARBA" id="ARBA00022475"/>
    </source>
</evidence>
<evidence type="ECO:0000256" key="4">
    <source>
        <dbReference type="ARBA" id="ARBA00022692"/>
    </source>
</evidence>
<dbReference type="NCBIfam" id="TIGR03426">
    <property type="entry name" value="shape_MreD"/>
    <property type="match status" value="1"/>
</dbReference>
<dbReference type="EMBL" id="CP063767">
    <property type="protein sequence ID" value="QOY59890.1"/>
    <property type="molecule type" value="Genomic_DNA"/>
</dbReference>
<dbReference type="GO" id="GO:0008360">
    <property type="term" value="P:regulation of cell shape"/>
    <property type="evidence" value="ECO:0007669"/>
    <property type="project" value="UniProtKB-KW"/>
</dbReference>
<keyword evidence="10" id="KW-1185">Reference proteome</keyword>
<keyword evidence="6 8" id="KW-1133">Transmembrane helix</keyword>
<sequence>MQVANKNRETKGVTLLAIGCAVLQLALAPNVGLGNGRANFALVFTACVALSLGGRRGVVCGFLAGLFFDLSTTGPIGLMAFCLTVTSYVLGLEGRNRMAGDLANSMMLFSASALAVSFAYHLAMLLVGQASSLIDVLIFRTLPTAALSIVAFLPFAYYYARVRTSGPSLGGQGGHFSRRGL</sequence>
<dbReference type="GO" id="GO:0005886">
    <property type="term" value="C:plasma membrane"/>
    <property type="evidence" value="ECO:0007669"/>
    <property type="project" value="UniProtKB-SubCell"/>
</dbReference>
<feature type="transmembrane region" description="Helical" evidence="8">
    <location>
        <begin position="137"/>
        <end position="160"/>
    </location>
</feature>
<protein>
    <submittedName>
        <fullName evidence="9">Rod shape-determining protein MreD</fullName>
    </submittedName>
</protein>
<keyword evidence="4 8" id="KW-0812">Transmembrane</keyword>
<evidence type="ECO:0000256" key="1">
    <source>
        <dbReference type="ARBA" id="ARBA00004651"/>
    </source>
</evidence>
<gene>
    <name evidence="9" type="primary">mreD</name>
    <name evidence="9" type="ORF">INP52_05445</name>
</gene>
<name>A0A7S7M6X0_9ACTN</name>
<dbReference type="Proteomes" id="UP000593735">
    <property type="component" value="Chromosome"/>
</dbReference>
<dbReference type="RefSeq" id="WP_194369753.1">
    <property type="nucleotide sequence ID" value="NZ_CP063767.1"/>
</dbReference>
<keyword evidence="5" id="KW-0133">Cell shape</keyword>
<feature type="transmembrane region" description="Helical" evidence="8">
    <location>
        <begin position="12"/>
        <end position="32"/>
    </location>
</feature>
<keyword evidence="7 8" id="KW-0472">Membrane</keyword>
<evidence type="ECO:0000256" key="6">
    <source>
        <dbReference type="ARBA" id="ARBA00022989"/>
    </source>
</evidence>
<evidence type="ECO:0000256" key="5">
    <source>
        <dbReference type="ARBA" id="ARBA00022960"/>
    </source>
</evidence>
<comment type="similarity">
    <text evidence="2">Belongs to the MreD family.</text>
</comment>